<keyword evidence="2" id="KW-1185">Reference proteome</keyword>
<protein>
    <submittedName>
        <fullName evidence="1">Uncharacterized protein</fullName>
    </submittedName>
</protein>
<dbReference type="AlphaFoldDB" id="A0A931I9J9"/>
<evidence type="ECO:0000313" key="1">
    <source>
        <dbReference type="EMBL" id="MBH0777234.1"/>
    </source>
</evidence>
<reference evidence="1" key="1">
    <citation type="submission" date="2020-11" db="EMBL/GenBank/DDBJ databases">
        <title>Nocardia NEAU-351.nov., a novel actinomycete isolated from the cow dung.</title>
        <authorList>
            <person name="Zhang X."/>
        </authorList>
    </citation>
    <scope>NUCLEOTIDE SEQUENCE</scope>
    <source>
        <strain evidence="1">NEAU-351</strain>
    </source>
</reference>
<evidence type="ECO:0000313" key="2">
    <source>
        <dbReference type="Proteomes" id="UP000655751"/>
    </source>
</evidence>
<dbReference type="EMBL" id="JADMLG010000004">
    <property type="protein sequence ID" value="MBH0777234.1"/>
    <property type="molecule type" value="Genomic_DNA"/>
</dbReference>
<gene>
    <name evidence="1" type="ORF">IT779_13175</name>
</gene>
<name>A0A931I9J9_9NOCA</name>
<sequence length="105" mass="11383">MFVPWDIRRTARSRAAMELPCHRCGRAAEHALCEVRAVVTVAGARVARIPSGQVVECRRCGIAAPVSRSHFEQLVRRSHAAAAPDWVAAPAFGTHRPNGSVTSGW</sequence>
<comment type="caution">
    <text evidence="1">The sequence shown here is derived from an EMBL/GenBank/DDBJ whole genome shotgun (WGS) entry which is preliminary data.</text>
</comment>
<accession>A0A931I9J9</accession>
<dbReference type="RefSeq" id="WP_196149540.1">
    <property type="nucleotide sequence ID" value="NZ_JADMLG010000004.1"/>
</dbReference>
<dbReference type="Proteomes" id="UP000655751">
    <property type="component" value="Unassembled WGS sequence"/>
</dbReference>
<proteinExistence type="predicted"/>
<organism evidence="1 2">
    <name type="scientific">Nocardia bovistercoris</name>
    <dbReference type="NCBI Taxonomy" id="2785916"/>
    <lineage>
        <taxon>Bacteria</taxon>
        <taxon>Bacillati</taxon>
        <taxon>Actinomycetota</taxon>
        <taxon>Actinomycetes</taxon>
        <taxon>Mycobacteriales</taxon>
        <taxon>Nocardiaceae</taxon>
        <taxon>Nocardia</taxon>
    </lineage>
</organism>